<name>A0A7M6DJX0_9CNID</name>
<feature type="coiled-coil region" evidence="1">
    <location>
        <begin position="216"/>
        <end position="348"/>
    </location>
</feature>
<accession>A0A7M6DJX0</accession>
<evidence type="ECO:0000313" key="3">
    <source>
        <dbReference type="Proteomes" id="UP000594262"/>
    </source>
</evidence>
<keyword evidence="3" id="KW-1185">Reference proteome</keyword>
<keyword evidence="1" id="KW-0175">Coiled coil</keyword>
<dbReference type="Proteomes" id="UP000594262">
    <property type="component" value="Unplaced"/>
</dbReference>
<dbReference type="EnsemblMetazoa" id="CLYHEMT013496.1">
    <property type="protein sequence ID" value="CLYHEMP013496.1"/>
    <property type="gene ID" value="CLYHEMG013496"/>
</dbReference>
<sequence length="432" mass="49771">VGWIFVVVEKMFSLIKKKSEEKKVSVESKDVEGSPVEQSSLAEAVDYKSLYEAASLEIAKLKKISKEKELFVDHMKEVTNVLKEVVRKNDEELLTVKKEHDAELDAVKQACVEKVVAANEEVEAIKKESEDDMTVFKREHENNLAAVTRACDERLAAVSKACDKRLAAVTKECNDKLEAVTKDFKGDLAYFKQELVVVKKEREENAMLVKDLRHVNTYLTSDLKRSREQLQQTEQELADTKKECLKLEVDVRELKDLTKTQMLTIQDIETRNKELEQENKTLIQDLKEVNCEVADIKTELIASKEAVKGLDGKLRYAEAKSTEQVAEIEQLKQELQTVHELKDVLEEKYKIEVRENVSRQHEIDDYKSRELRVACRLVPLESLIKKRMQSREVCCFKNPFRRLATRTDSLAYLDDTSYNIAQELLAEFLHVA</sequence>
<organism evidence="2 3">
    <name type="scientific">Clytia hemisphaerica</name>
    <dbReference type="NCBI Taxonomy" id="252671"/>
    <lineage>
        <taxon>Eukaryota</taxon>
        <taxon>Metazoa</taxon>
        <taxon>Cnidaria</taxon>
        <taxon>Hydrozoa</taxon>
        <taxon>Hydroidolina</taxon>
        <taxon>Leptothecata</taxon>
        <taxon>Obeliida</taxon>
        <taxon>Clytiidae</taxon>
        <taxon>Clytia</taxon>
    </lineage>
</organism>
<protein>
    <submittedName>
        <fullName evidence="2">Uncharacterized protein</fullName>
    </submittedName>
</protein>
<proteinExistence type="predicted"/>
<reference evidence="2" key="1">
    <citation type="submission" date="2021-01" db="UniProtKB">
        <authorList>
            <consortium name="EnsemblMetazoa"/>
        </authorList>
    </citation>
    <scope>IDENTIFICATION</scope>
</reference>
<evidence type="ECO:0000256" key="1">
    <source>
        <dbReference type="SAM" id="Coils"/>
    </source>
</evidence>
<dbReference type="AlphaFoldDB" id="A0A7M6DJX0"/>
<feature type="coiled-coil region" evidence="1">
    <location>
        <begin position="108"/>
        <end position="139"/>
    </location>
</feature>
<evidence type="ECO:0000313" key="2">
    <source>
        <dbReference type="EnsemblMetazoa" id="CLYHEMP013496.1"/>
    </source>
</evidence>